<dbReference type="InterPro" id="IPR021878">
    <property type="entry name" value="TgpA_N"/>
</dbReference>
<dbReference type="PANTHER" id="PTHR42736">
    <property type="entry name" value="PROTEIN-GLUTAMINE GAMMA-GLUTAMYLTRANSFERASE"/>
    <property type="match status" value="1"/>
</dbReference>
<dbReference type="Proteomes" id="UP000198538">
    <property type="component" value="Unassembled WGS sequence"/>
</dbReference>
<dbReference type="Gene3D" id="3.10.620.30">
    <property type="match status" value="1"/>
</dbReference>
<feature type="transmembrane region" description="Helical" evidence="2">
    <location>
        <begin position="46"/>
        <end position="63"/>
    </location>
</feature>
<evidence type="ECO:0000256" key="1">
    <source>
        <dbReference type="SAM" id="MobiDB-lite"/>
    </source>
</evidence>
<reference evidence="5" key="1">
    <citation type="submission" date="2016-10" db="EMBL/GenBank/DDBJ databases">
        <authorList>
            <person name="Varghese N."/>
            <person name="Submissions S."/>
        </authorList>
    </citation>
    <scope>NUCLEOTIDE SEQUENCE [LARGE SCALE GENOMIC DNA]</scope>
    <source>
        <strain evidence="5">BL9</strain>
    </source>
</reference>
<keyword evidence="5" id="KW-1185">Reference proteome</keyword>
<dbReference type="InterPro" id="IPR038765">
    <property type="entry name" value="Papain-like_cys_pep_sf"/>
</dbReference>
<proteinExistence type="predicted"/>
<keyword evidence="2" id="KW-1133">Transmembrane helix</keyword>
<feature type="transmembrane region" description="Helical" evidence="2">
    <location>
        <begin position="110"/>
        <end position="128"/>
    </location>
</feature>
<dbReference type="SMART" id="SM00460">
    <property type="entry name" value="TGc"/>
    <property type="match status" value="1"/>
</dbReference>
<feature type="domain" description="Transglutaminase-like" evidence="3">
    <location>
        <begin position="480"/>
        <end position="564"/>
    </location>
</feature>
<evidence type="ECO:0000313" key="5">
    <source>
        <dbReference type="Proteomes" id="UP000198538"/>
    </source>
</evidence>
<accession>A0A1G5AWJ3</accession>
<organism evidence="4 5">
    <name type="scientific">Paenibacillus polysaccharolyticus</name>
    <dbReference type="NCBI Taxonomy" id="582692"/>
    <lineage>
        <taxon>Bacteria</taxon>
        <taxon>Bacillati</taxon>
        <taxon>Bacillota</taxon>
        <taxon>Bacilli</taxon>
        <taxon>Bacillales</taxon>
        <taxon>Paenibacillaceae</taxon>
        <taxon>Paenibacillus</taxon>
    </lineage>
</organism>
<dbReference type="EMBL" id="FMVM01000001">
    <property type="protein sequence ID" value="SCX82206.1"/>
    <property type="molecule type" value="Genomic_DNA"/>
</dbReference>
<feature type="transmembrane region" description="Helical" evidence="2">
    <location>
        <begin position="15"/>
        <end position="34"/>
    </location>
</feature>
<sequence length="737" mass="84641">MNAIRNESLGLKRSWYHAASLLWIFLIALQWISFTQESWYTETTSLVLWTLAAVSILEVILPFRMLYRTIIKAVVLLYILHKTLIDYMVYIPYGTLTERVEQFILHMPPYVWFSLCAWVMLEAALRLVNSTRRILVFLGVNIISLGILDSFTQIPLWVEIAWVMFAGMGWLVCQHFRNYQLQYPQGWKRMIRYPYKILANIAIIFSLIIVASVNMPEIPPTLTDPYTAWRNYTGTSANQSGNGVLDIPTATESGYSREDSQLGGGFNFDYTPVMSITTSDRSYWRGETRSEYTGTGWDEPGRASMENVSASQTLENEEAGKVKTKKVTQKVTMLNDTVYPILFGAYSISKVSLVNGEERADRMLWNTERAELHVVTSRQQPQYPKNYTVVSEVPIIVEDELRTKSADALYTSNPAEDKYLQLPSRFPERVKDLAAEVTASAKTPYEKVALLQDYLQQNFNYTNNPDLSRKVSNDFVEGFLFDIREGYCDYFSTALVMMARAEGIPARWVKGYAPGQMSLNSDMQAPRQPGAPIETTYTVTNADAHSWAEVYFGEYGWIPVEATPGFDMPLLTESPEVQPADQPEDQPEEEPVQEEKQAPTPEQTTNMIPTFVIWIAAAIIVLWVAYMFWRNRLSLRFLLLRLRTGRPLTPEQKVLAETERWIRYARRRGLTRSGDETLRESVTRWSQLRPSAQMTFEELLMKFEQTRYSPATVTADDWKVVYQAALKLRKELKAERA</sequence>
<gene>
    <name evidence="4" type="ORF">SAMN05720606_101132</name>
</gene>
<feature type="transmembrane region" description="Helical" evidence="2">
    <location>
        <begin position="135"/>
        <end position="154"/>
    </location>
</feature>
<feature type="region of interest" description="Disordered" evidence="1">
    <location>
        <begin position="293"/>
        <end position="317"/>
    </location>
</feature>
<evidence type="ECO:0000259" key="3">
    <source>
        <dbReference type="SMART" id="SM00460"/>
    </source>
</evidence>
<dbReference type="Pfam" id="PF13559">
    <property type="entry name" value="DUF4129"/>
    <property type="match status" value="1"/>
</dbReference>
<dbReference type="PANTHER" id="PTHR42736:SF1">
    <property type="entry name" value="PROTEIN-GLUTAMINE GAMMA-GLUTAMYLTRANSFERASE"/>
    <property type="match status" value="1"/>
</dbReference>
<dbReference type="InterPro" id="IPR002931">
    <property type="entry name" value="Transglutaminase-like"/>
</dbReference>
<evidence type="ECO:0000313" key="4">
    <source>
        <dbReference type="EMBL" id="SCX82206.1"/>
    </source>
</evidence>
<feature type="transmembrane region" description="Helical" evidence="2">
    <location>
        <begin position="611"/>
        <end position="629"/>
    </location>
</feature>
<dbReference type="InterPro" id="IPR052901">
    <property type="entry name" value="Bact_TGase-like"/>
</dbReference>
<dbReference type="Pfam" id="PF11992">
    <property type="entry name" value="TgpA_N"/>
    <property type="match status" value="1"/>
</dbReference>
<feature type="transmembrane region" description="Helical" evidence="2">
    <location>
        <begin position="160"/>
        <end position="176"/>
    </location>
</feature>
<keyword evidence="2" id="KW-0812">Transmembrane</keyword>
<feature type="compositionally biased region" description="Acidic residues" evidence="1">
    <location>
        <begin position="582"/>
        <end position="592"/>
    </location>
</feature>
<name>A0A1G5AWJ3_9BACL</name>
<dbReference type="SUPFAM" id="SSF54001">
    <property type="entry name" value="Cysteine proteinases"/>
    <property type="match status" value="1"/>
</dbReference>
<dbReference type="InterPro" id="IPR025403">
    <property type="entry name" value="TgpA-like_C"/>
</dbReference>
<evidence type="ECO:0000256" key="2">
    <source>
        <dbReference type="SAM" id="Phobius"/>
    </source>
</evidence>
<feature type="transmembrane region" description="Helical" evidence="2">
    <location>
        <begin position="70"/>
        <end position="90"/>
    </location>
</feature>
<feature type="region of interest" description="Disordered" evidence="1">
    <location>
        <begin position="569"/>
        <end position="603"/>
    </location>
</feature>
<keyword evidence="2" id="KW-0472">Membrane</keyword>
<dbReference type="RefSeq" id="WP_090914944.1">
    <property type="nucleotide sequence ID" value="NZ_FMVM01000001.1"/>
</dbReference>
<dbReference type="AlphaFoldDB" id="A0A1G5AWJ3"/>
<dbReference type="Pfam" id="PF01841">
    <property type="entry name" value="Transglut_core"/>
    <property type="match status" value="1"/>
</dbReference>
<protein>
    <recommendedName>
        <fullName evidence="3">Transglutaminase-like domain-containing protein</fullName>
    </recommendedName>
</protein>
<feature type="transmembrane region" description="Helical" evidence="2">
    <location>
        <begin position="197"/>
        <end position="215"/>
    </location>
</feature>
<dbReference type="STRING" id="582692.SAMN05720606_101132"/>